<dbReference type="PANTHER" id="PTHR30037:SF4">
    <property type="entry name" value="DNA-3-METHYLADENINE GLYCOSYLASE I"/>
    <property type="match status" value="1"/>
</dbReference>
<keyword evidence="1" id="KW-0862">Zinc</keyword>
<dbReference type="Pfam" id="PF03352">
    <property type="entry name" value="Adenine_glyco"/>
    <property type="match status" value="1"/>
</dbReference>
<dbReference type="AlphaFoldDB" id="A0A2J9PL47"/>
<accession>A0A2J9PL47</accession>
<dbReference type="EMBL" id="NBTM02000001">
    <property type="protein sequence ID" value="PNL91027.1"/>
    <property type="molecule type" value="Genomic_DNA"/>
</dbReference>
<evidence type="ECO:0000313" key="3">
    <source>
        <dbReference type="Proteomes" id="UP000192813"/>
    </source>
</evidence>
<dbReference type="GO" id="GO:0046872">
    <property type="term" value="F:metal ion binding"/>
    <property type="evidence" value="ECO:0007669"/>
    <property type="project" value="UniProtKB-KW"/>
</dbReference>
<evidence type="ECO:0000256" key="1">
    <source>
        <dbReference type="PIRSR" id="PIRSR605019-1"/>
    </source>
</evidence>
<dbReference type="Gene3D" id="1.10.340.30">
    <property type="entry name" value="Hypothetical protein, domain 2"/>
    <property type="match status" value="1"/>
</dbReference>
<proteinExistence type="predicted"/>
<evidence type="ECO:0000313" key="2">
    <source>
        <dbReference type="EMBL" id="PNL91027.1"/>
    </source>
</evidence>
<dbReference type="InterPro" id="IPR052891">
    <property type="entry name" value="DNA-3mA_glycosylase"/>
</dbReference>
<sequence length="177" mass="20348">MVIRCQFANTPNMIAYHDEEWGQDKPSSQEVFEALCLESMQAGLSWAIILKKRPALRSAFADFDMEALAKFDETDVHRLMLDEGIIRHHQKIQAMINNAQCALAIEEDTHFPSFRDFIYQTAYQLVAEFSGNEDEINKALMKLLKKRGFKFVGPTTIESFLETIGVYNHHEPQCAFI</sequence>
<gene>
    <name evidence="2" type="ORF">A6J77_001680</name>
</gene>
<dbReference type="Proteomes" id="UP000192813">
    <property type="component" value="Unassembled WGS sequence"/>
</dbReference>
<dbReference type="GO" id="GO:0008725">
    <property type="term" value="F:DNA-3-methyladenine glycosylase activity"/>
    <property type="evidence" value="ECO:0007669"/>
    <property type="project" value="InterPro"/>
</dbReference>
<keyword evidence="1" id="KW-0479">Metal-binding</keyword>
<dbReference type="GO" id="GO:0006284">
    <property type="term" value="P:base-excision repair"/>
    <property type="evidence" value="ECO:0007669"/>
    <property type="project" value="InterPro"/>
</dbReference>
<name>A0A2J9PL47_9LACT</name>
<dbReference type="SUPFAM" id="SSF48150">
    <property type="entry name" value="DNA-glycosylase"/>
    <property type="match status" value="1"/>
</dbReference>
<feature type="binding site" evidence="1">
    <location>
        <position position="170"/>
    </location>
    <ligand>
        <name>Zn(2+)</name>
        <dbReference type="ChEBI" id="CHEBI:29105"/>
    </ligand>
</feature>
<dbReference type="PANTHER" id="PTHR30037">
    <property type="entry name" value="DNA-3-METHYLADENINE GLYCOSYLASE 1"/>
    <property type="match status" value="1"/>
</dbReference>
<dbReference type="InterPro" id="IPR011257">
    <property type="entry name" value="DNA_glycosylase"/>
</dbReference>
<feature type="binding site" evidence="1">
    <location>
        <position position="5"/>
    </location>
    <ligand>
        <name>Zn(2+)</name>
        <dbReference type="ChEBI" id="CHEBI:29105"/>
    </ligand>
</feature>
<dbReference type="RefSeq" id="WP_083067779.1">
    <property type="nucleotide sequence ID" value="NZ_NBTM02000001.1"/>
</dbReference>
<comment type="caution">
    <text evidence="2">The sequence shown here is derived from an EMBL/GenBank/DDBJ whole genome shotgun (WGS) entry which is preliminary data.</text>
</comment>
<protein>
    <submittedName>
        <fullName evidence="2">DNA-3-methyladenine glycosylase I</fullName>
    </submittedName>
</protein>
<dbReference type="InterPro" id="IPR005019">
    <property type="entry name" value="Adenine_glyco"/>
</dbReference>
<reference evidence="3" key="1">
    <citation type="submission" date="2017-12" db="EMBL/GenBank/DDBJ databases">
        <title>FDA dAtabase for Regulatory Grade micrObial Sequences (FDA-ARGOS): Supporting development and validation of Infectious Disease Dx tests.</title>
        <authorList>
            <person name="Hoffmann M."/>
            <person name="Allard M."/>
            <person name="Evans P."/>
            <person name="Brown E."/>
            <person name="Tallon L."/>
            <person name="Sadzewicz L."/>
            <person name="Sengamalay N."/>
            <person name="Ott S."/>
            <person name="Godinez A."/>
            <person name="Nagaraj S."/>
            <person name="Vavikolanu K."/>
            <person name="Aluvathingal J."/>
            <person name="Nadendla S."/>
            <person name="Sichtig H."/>
        </authorList>
    </citation>
    <scope>NUCLEOTIDE SEQUENCE [LARGE SCALE GENOMIC DNA]</scope>
    <source>
        <strain evidence="3">FDAARGOS_249</strain>
    </source>
</reference>
<feature type="binding site" evidence="1">
    <location>
        <position position="174"/>
    </location>
    <ligand>
        <name>Zn(2+)</name>
        <dbReference type="ChEBI" id="CHEBI:29105"/>
    </ligand>
</feature>
<organism evidence="2 3">
    <name type="scientific">Aerococcus viridans</name>
    <dbReference type="NCBI Taxonomy" id="1377"/>
    <lineage>
        <taxon>Bacteria</taxon>
        <taxon>Bacillati</taxon>
        <taxon>Bacillota</taxon>
        <taxon>Bacilli</taxon>
        <taxon>Lactobacillales</taxon>
        <taxon>Aerococcaceae</taxon>
        <taxon>Aerococcus</taxon>
    </lineage>
</organism>
<feature type="binding site" evidence="1">
    <location>
        <position position="17"/>
    </location>
    <ligand>
        <name>Zn(2+)</name>
        <dbReference type="ChEBI" id="CHEBI:29105"/>
    </ligand>
</feature>